<sequence>MSGAVHPGYAPPTGPSAPRRRLPWLLAATVAWAVLLGVLTWWSAREDPPTVREQRTLTQAGPVVDRALGRLVAAVGDDAWVLTVPEVERGCRLTPMADGATLSRGLDVLVAEGGERALLERVADRLPADWRAGVRAGASGPRLRADAGEFVAVQGRVTSGGRVRFTADTGCRPVGDGYPGPSAAPNGSKVPPASSFPPGSPATSASSAPATSSAAASGSAVPAASVESMLDGALRALGRSARSAPEPVSAPCPGGGTARTVAVSAGDAPVALTGLRPLAAGSPVVDLPEVYAYRSGPATVLVDGTGAQVRLSASTGCPA</sequence>
<protein>
    <submittedName>
        <fullName evidence="3">Uncharacterized protein</fullName>
    </submittedName>
</protein>
<organism evidence="3 4">
    <name type="scientific">Micromonospora rifamycinica</name>
    <dbReference type="NCBI Taxonomy" id="291594"/>
    <lineage>
        <taxon>Bacteria</taxon>
        <taxon>Bacillati</taxon>
        <taxon>Actinomycetota</taxon>
        <taxon>Actinomycetes</taxon>
        <taxon>Micromonosporales</taxon>
        <taxon>Micromonosporaceae</taxon>
        <taxon>Micromonospora</taxon>
    </lineage>
</organism>
<dbReference type="Proteomes" id="UP000198226">
    <property type="component" value="Chromosome I"/>
</dbReference>
<keyword evidence="2" id="KW-0472">Membrane</keyword>
<feature type="region of interest" description="Disordered" evidence="1">
    <location>
        <begin position="164"/>
        <end position="213"/>
    </location>
</feature>
<keyword evidence="2" id="KW-1133">Transmembrane helix</keyword>
<evidence type="ECO:0000313" key="3">
    <source>
        <dbReference type="EMBL" id="SCG77831.1"/>
    </source>
</evidence>
<feature type="transmembrane region" description="Helical" evidence="2">
    <location>
        <begin position="24"/>
        <end position="44"/>
    </location>
</feature>
<evidence type="ECO:0000313" key="4">
    <source>
        <dbReference type="Proteomes" id="UP000198226"/>
    </source>
</evidence>
<dbReference type="AlphaFoldDB" id="A0A1C5K5G0"/>
<keyword evidence="2" id="KW-0812">Transmembrane</keyword>
<reference evidence="4" key="1">
    <citation type="submission" date="2016-06" db="EMBL/GenBank/DDBJ databases">
        <authorList>
            <person name="Varghese N."/>
            <person name="Submissions Spin"/>
        </authorList>
    </citation>
    <scope>NUCLEOTIDE SEQUENCE [LARGE SCALE GENOMIC DNA]</scope>
    <source>
        <strain evidence="4">DSM 44983</strain>
    </source>
</reference>
<gene>
    <name evidence="3" type="ORF">GA0070623_4305</name>
</gene>
<evidence type="ECO:0000256" key="2">
    <source>
        <dbReference type="SAM" id="Phobius"/>
    </source>
</evidence>
<keyword evidence="4" id="KW-1185">Reference proteome</keyword>
<proteinExistence type="predicted"/>
<evidence type="ECO:0000256" key="1">
    <source>
        <dbReference type="SAM" id="MobiDB-lite"/>
    </source>
</evidence>
<dbReference type="EMBL" id="LT607752">
    <property type="protein sequence ID" value="SCG77831.1"/>
    <property type="molecule type" value="Genomic_DNA"/>
</dbReference>
<feature type="compositionally biased region" description="Low complexity" evidence="1">
    <location>
        <begin position="201"/>
        <end position="213"/>
    </location>
</feature>
<accession>A0A1C5K5G0</accession>
<name>A0A1C5K5G0_9ACTN</name>